<evidence type="ECO:0000256" key="2">
    <source>
        <dbReference type="SAM" id="Phobius"/>
    </source>
</evidence>
<feature type="region of interest" description="Disordered" evidence="1">
    <location>
        <begin position="295"/>
        <end position="318"/>
    </location>
</feature>
<gene>
    <name evidence="4" type="ORF">B7463_g3255</name>
</gene>
<feature type="compositionally biased region" description="Basic and acidic residues" evidence="1">
    <location>
        <begin position="388"/>
        <end position="432"/>
    </location>
</feature>
<proteinExistence type="predicted"/>
<feature type="region of interest" description="Disordered" evidence="1">
    <location>
        <begin position="360"/>
        <end position="432"/>
    </location>
</feature>
<feature type="compositionally biased region" description="Low complexity" evidence="1">
    <location>
        <begin position="367"/>
        <end position="387"/>
    </location>
</feature>
<evidence type="ECO:0000256" key="1">
    <source>
        <dbReference type="SAM" id="MobiDB-lite"/>
    </source>
</evidence>
<dbReference type="EMBL" id="NCSJ02000041">
    <property type="protein sequence ID" value="RFU33106.1"/>
    <property type="molecule type" value="Genomic_DNA"/>
</dbReference>
<dbReference type="OrthoDB" id="5425848at2759"/>
<keyword evidence="5" id="KW-1185">Reference proteome</keyword>
<feature type="chain" id="PRO_5017786734" evidence="3">
    <location>
        <begin position="27"/>
        <end position="432"/>
    </location>
</feature>
<dbReference type="PANTHER" id="PTHR16861">
    <property type="entry name" value="GLYCOPROTEIN 38"/>
    <property type="match status" value="1"/>
</dbReference>
<dbReference type="STRING" id="5539.A0A3E2HI59"/>
<feature type="transmembrane region" description="Helical" evidence="2">
    <location>
        <begin position="239"/>
        <end position="263"/>
    </location>
</feature>
<evidence type="ECO:0000313" key="4">
    <source>
        <dbReference type="EMBL" id="RFU33106.1"/>
    </source>
</evidence>
<dbReference type="AlphaFoldDB" id="A0A3E2HI59"/>
<organism evidence="4 5">
    <name type="scientific">Scytalidium lignicola</name>
    <name type="common">Hyphomycete</name>
    <dbReference type="NCBI Taxonomy" id="5539"/>
    <lineage>
        <taxon>Eukaryota</taxon>
        <taxon>Fungi</taxon>
        <taxon>Dikarya</taxon>
        <taxon>Ascomycota</taxon>
        <taxon>Pezizomycotina</taxon>
        <taxon>Leotiomycetes</taxon>
        <taxon>Leotiomycetes incertae sedis</taxon>
        <taxon>Scytalidium</taxon>
    </lineage>
</organism>
<feature type="transmembrane region" description="Helical" evidence="2">
    <location>
        <begin position="333"/>
        <end position="352"/>
    </location>
</feature>
<feature type="non-terminal residue" evidence="4">
    <location>
        <position position="1"/>
    </location>
</feature>
<evidence type="ECO:0000313" key="5">
    <source>
        <dbReference type="Proteomes" id="UP000258309"/>
    </source>
</evidence>
<evidence type="ECO:0000256" key="3">
    <source>
        <dbReference type="SAM" id="SignalP"/>
    </source>
</evidence>
<dbReference type="Proteomes" id="UP000258309">
    <property type="component" value="Unassembled WGS sequence"/>
</dbReference>
<keyword evidence="2" id="KW-1133">Transmembrane helix</keyword>
<name>A0A3E2HI59_SCYLI</name>
<reference evidence="4 5" key="1">
    <citation type="submission" date="2018-05" db="EMBL/GenBank/DDBJ databases">
        <title>Draft genome sequence of Scytalidium lignicola DSM 105466, a ubiquitous saprotrophic fungus.</title>
        <authorList>
            <person name="Buettner E."/>
            <person name="Gebauer A.M."/>
            <person name="Hofrichter M."/>
            <person name="Liers C."/>
            <person name="Kellner H."/>
        </authorList>
    </citation>
    <scope>NUCLEOTIDE SEQUENCE [LARGE SCALE GENOMIC DNA]</scope>
    <source>
        <strain evidence="4 5">DSM 105466</strain>
    </source>
</reference>
<keyword evidence="2" id="KW-0472">Membrane</keyword>
<keyword evidence="2" id="KW-0812">Transmembrane</keyword>
<accession>A0A3E2HI59</accession>
<dbReference type="PANTHER" id="PTHR16861:SF10">
    <property type="entry name" value="MID2 DOMAIN-CONTAINING PROTEIN"/>
    <property type="match status" value="1"/>
</dbReference>
<feature type="non-terminal residue" evidence="4">
    <location>
        <position position="432"/>
    </location>
</feature>
<protein>
    <submittedName>
        <fullName evidence="4">Uncharacterized protein</fullName>
    </submittedName>
</protein>
<keyword evidence="3" id="KW-0732">Signal</keyword>
<comment type="caution">
    <text evidence="4">The sequence shown here is derived from an EMBL/GenBank/DDBJ whole genome shotgun (WGS) entry which is preliminary data.</text>
</comment>
<dbReference type="PROSITE" id="PS51257">
    <property type="entry name" value="PROKAR_LIPOPROTEIN"/>
    <property type="match status" value="1"/>
</dbReference>
<dbReference type="OMA" id="QYSAPYR"/>
<feature type="signal peptide" evidence="3">
    <location>
        <begin position="1"/>
        <end position="26"/>
    </location>
</feature>
<sequence>MRLSQAPPSLLSLLLITLSSCPPAQAGPYPKDELHDVGYSFLKDRACVAYCGVYNQYCCTAGQACFTDTNTVAYCGSATGAAGTTPAPSGGSDSGQWVYYTSVYTETDLVVRTSVFSSYVAPATPTTQNQAQTSAPPAICNTNQGESSCGPICCSSSQRCASSGQCQNAPPGGFTSWTYTGPGATTSFSAPVRGTSGAASTATVAVTTTEPFGTAVSATSTATGLGVVSTSSGGLSGGAIAGIVIGTIAGVILLLLICFCCVLRAGFDGLLSIFGLGKRRRDRVTEVETVERFSRHGSHAGAASRRTHSGWFGGAGRRPATVVEERKRKSSGFGGFGAVGAGLLGLAVILGLKRRHDRKEREKVSESDYSSSYYTDSYTGTSASSASSDRRTRETDRRTRDTDRRTGTVRGSERITIRESDRITRDSRSRRS</sequence>